<dbReference type="EMBL" id="KZ503029">
    <property type="protein sequence ID" value="PKU69512.1"/>
    <property type="molecule type" value="Genomic_DNA"/>
</dbReference>
<proteinExistence type="predicted"/>
<reference evidence="1 2" key="2">
    <citation type="journal article" date="2017" name="Nature">
        <title>The Apostasia genome and the evolution of orchids.</title>
        <authorList>
            <person name="Zhang G.Q."/>
            <person name="Liu K.W."/>
            <person name="Li Z."/>
            <person name="Lohaus R."/>
            <person name="Hsiao Y.Y."/>
            <person name="Niu S.C."/>
            <person name="Wang J.Y."/>
            <person name="Lin Y.C."/>
            <person name="Xu Q."/>
            <person name="Chen L.J."/>
            <person name="Yoshida K."/>
            <person name="Fujiwara S."/>
            <person name="Wang Z.W."/>
            <person name="Zhang Y.Q."/>
            <person name="Mitsuda N."/>
            <person name="Wang M."/>
            <person name="Liu G.H."/>
            <person name="Pecoraro L."/>
            <person name="Huang H.X."/>
            <person name="Xiao X.J."/>
            <person name="Lin M."/>
            <person name="Wu X.Y."/>
            <person name="Wu W.L."/>
            <person name="Chen Y.Y."/>
            <person name="Chang S.B."/>
            <person name="Sakamoto S."/>
            <person name="Ohme-Takagi M."/>
            <person name="Yagi M."/>
            <person name="Zeng S.J."/>
            <person name="Shen C.Y."/>
            <person name="Yeh C.M."/>
            <person name="Luo Y.B."/>
            <person name="Tsai W.C."/>
            <person name="Van de Peer Y."/>
            <person name="Liu Z.J."/>
        </authorList>
    </citation>
    <scope>NUCLEOTIDE SEQUENCE [LARGE SCALE GENOMIC DNA]</scope>
    <source>
        <tissue evidence="1">The whole plant</tissue>
    </source>
</reference>
<name>A0A2I0W1I4_9ASPA</name>
<dbReference type="AlphaFoldDB" id="A0A2I0W1I4"/>
<keyword evidence="2" id="KW-1185">Reference proteome</keyword>
<reference evidence="1 2" key="1">
    <citation type="journal article" date="2016" name="Sci. Rep.">
        <title>The Dendrobium catenatum Lindl. genome sequence provides insights into polysaccharide synthase, floral development and adaptive evolution.</title>
        <authorList>
            <person name="Zhang G.Q."/>
            <person name="Xu Q."/>
            <person name="Bian C."/>
            <person name="Tsai W.C."/>
            <person name="Yeh C.M."/>
            <person name="Liu K.W."/>
            <person name="Yoshida K."/>
            <person name="Zhang L.S."/>
            <person name="Chang S.B."/>
            <person name="Chen F."/>
            <person name="Shi Y."/>
            <person name="Su Y.Y."/>
            <person name="Zhang Y.Q."/>
            <person name="Chen L.J."/>
            <person name="Yin Y."/>
            <person name="Lin M."/>
            <person name="Huang H."/>
            <person name="Deng H."/>
            <person name="Wang Z.W."/>
            <person name="Zhu S.L."/>
            <person name="Zhao X."/>
            <person name="Deng C."/>
            <person name="Niu S.C."/>
            <person name="Huang J."/>
            <person name="Wang M."/>
            <person name="Liu G.H."/>
            <person name="Yang H.J."/>
            <person name="Xiao X.J."/>
            <person name="Hsiao Y.Y."/>
            <person name="Wu W.L."/>
            <person name="Chen Y.Y."/>
            <person name="Mitsuda N."/>
            <person name="Ohme-Takagi M."/>
            <person name="Luo Y.B."/>
            <person name="Van de Peer Y."/>
            <person name="Liu Z.J."/>
        </authorList>
    </citation>
    <scope>NUCLEOTIDE SEQUENCE [LARGE SCALE GENOMIC DNA]</scope>
    <source>
        <tissue evidence="1">The whole plant</tissue>
    </source>
</reference>
<gene>
    <name evidence="1" type="ORF">MA16_Dca027713</name>
</gene>
<sequence>MAMKACFSLSTASSEASAFHSHRHLIFSKKKPSSNSACFPYPHPKSFHFESKKKNEQKQFFVCRCKNIVDEVLEVTDETWKEHIIDREVPVRDPAVPGSFMRALQVGGAGGRRSHEAVCR</sequence>
<accession>A0A2I0W1I4</accession>
<evidence type="ECO:0000313" key="1">
    <source>
        <dbReference type="EMBL" id="PKU69512.1"/>
    </source>
</evidence>
<protein>
    <submittedName>
        <fullName evidence="1">Uncharacterized protein</fullName>
    </submittedName>
</protein>
<dbReference type="Proteomes" id="UP000233837">
    <property type="component" value="Unassembled WGS sequence"/>
</dbReference>
<organism evidence="1 2">
    <name type="scientific">Dendrobium catenatum</name>
    <dbReference type="NCBI Taxonomy" id="906689"/>
    <lineage>
        <taxon>Eukaryota</taxon>
        <taxon>Viridiplantae</taxon>
        <taxon>Streptophyta</taxon>
        <taxon>Embryophyta</taxon>
        <taxon>Tracheophyta</taxon>
        <taxon>Spermatophyta</taxon>
        <taxon>Magnoliopsida</taxon>
        <taxon>Liliopsida</taxon>
        <taxon>Asparagales</taxon>
        <taxon>Orchidaceae</taxon>
        <taxon>Epidendroideae</taxon>
        <taxon>Malaxideae</taxon>
        <taxon>Dendrobiinae</taxon>
        <taxon>Dendrobium</taxon>
    </lineage>
</organism>
<evidence type="ECO:0000313" key="2">
    <source>
        <dbReference type="Proteomes" id="UP000233837"/>
    </source>
</evidence>